<organism evidence="1">
    <name type="scientific">marine sediment metagenome</name>
    <dbReference type="NCBI Taxonomy" id="412755"/>
    <lineage>
        <taxon>unclassified sequences</taxon>
        <taxon>metagenomes</taxon>
        <taxon>ecological metagenomes</taxon>
    </lineage>
</organism>
<name>X1BE99_9ZZZZ</name>
<evidence type="ECO:0000313" key="1">
    <source>
        <dbReference type="EMBL" id="GAG79512.1"/>
    </source>
</evidence>
<gene>
    <name evidence="1" type="ORF">S01H4_31327</name>
</gene>
<comment type="caution">
    <text evidence="1">The sequence shown here is derived from an EMBL/GenBank/DDBJ whole genome shotgun (WGS) entry which is preliminary data.</text>
</comment>
<dbReference type="EMBL" id="BART01016264">
    <property type="protein sequence ID" value="GAG79512.1"/>
    <property type="molecule type" value="Genomic_DNA"/>
</dbReference>
<protein>
    <submittedName>
        <fullName evidence="1">Uncharacterized protein</fullName>
    </submittedName>
</protein>
<dbReference type="AlphaFoldDB" id="X1BE99"/>
<accession>X1BE99</accession>
<proteinExistence type="predicted"/>
<sequence length="43" mass="5432">MKHCPKCNSLLLYLYYRDNRRDERSWVKTKYLYCKRCNKLIDT</sequence>
<reference evidence="1" key="1">
    <citation type="journal article" date="2014" name="Front. Microbiol.">
        <title>High frequency of phylogenetically diverse reductive dehalogenase-homologous genes in deep subseafloor sedimentary metagenomes.</title>
        <authorList>
            <person name="Kawai M."/>
            <person name="Futagami T."/>
            <person name="Toyoda A."/>
            <person name="Takaki Y."/>
            <person name="Nishi S."/>
            <person name="Hori S."/>
            <person name="Arai W."/>
            <person name="Tsubouchi T."/>
            <person name="Morono Y."/>
            <person name="Uchiyama I."/>
            <person name="Ito T."/>
            <person name="Fujiyama A."/>
            <person name="Inagaki F."/>
            <person name="Takami H."/>
        </authorList>
    </citation>
    <scope>NUCLEOTIDE SEQUENCE</scope>
    <source>
        <strain evidence="1">Expedition CK06-06</strain>
    </source>
</reference>